<reference evidence="2" key="1">
    <citation type="journal article" name="DNA Res.">
        <title>The physiological potential of anammox bacteria as revealed by their core genome structure.</title>
        <authorList>
            <person name="Okubo T."/>
            <person name="Toyoda A."/>
            <person name="Fukuhara K."/>
            <person name="Uchiyama I."/>
            <person name="Harigaya Y."/>
            <person name="Kuroiwa M."/>
            <person name="Suzuki T."/>
            <person name="Murakami Y."/>
            <person name="Suwa Y."/>
            <person name="Takami H."/>
        </authorList>
    </citation>
    <scope>NUCLEOTIDE SEQUENCE</scope>
    <source>
        <strain evidence="2">317325-3</strain>
    </source>
</reference>
<keyword evidence="1" id="KW-0732">Signal</keyword>
<dbReference type="AlphaFoldDB" id="A0A809R7G6"/>
<dbReference type="Proteomes" id="UP000662914">
    <property type="component" value="Chromosome"/>
</dbReference>
<name>A0A809R7G6_9PROT</name>
<dbReference type="EMBL" id="AP021857">
    <property type="protein sequence ID" value="BBO20285.1"/>
    <property type="molecule type" value="Genomic_DNA"/>
</dbReference>
<feature type="signal peptide" evidence="1">
    <location>
        <begin position="1"/>
        <end position="20"/>
    </location>
</feature>
<organism evidence="2 3">
    <name type="scientific">Candidatus Desulfobacillus denitrificans</name>
    <dbReference type="NCBI Taxonomy" id="2608985"/>
    <lineage>
        <taxon>Bacteria</taxon>
        <taxon>Pseudomonadati</taxon>
        <taxon>Pseudomonadota</taxon>
        <taxon>Betaproteobacteria</taxon>
        <taxon>Candidatus Desulfobacillus</taxon>
    </lineage>
</organism>
<feature type="chain" id="PRO_5035245670" evidence="1">
    <location>
        <begin position="21"/>
        <end position="157"/>
    </location>
</feature>
<dbReference type="KEGG" id="ddz:DSYM_09840"/>
<protein>
    <submittedName>
        <fullName evidence="2">Uncharacterized protein</fullName>
    </submittedName>
</protein>
<evidence type="ECO:0000256" key="1">
    <source>
        <dbReference type="SAM" id="SignalP"/>
    </source>
</evidence>
<proteinExistence type="predicted"/>
<evidence type="ECO:0000313" key="3">
    <source>
        <dbReference type="Proteomes" id="UP000662914"/>
    </source>
</evidence>
<evidence type="ECO:0000313" key="2">
    <source>
        <dbReference type="EMBL" id="BBO20285.1"/>
    </source>
</evidence>
<accession>A0A809R7G6</accession>
<sequence length="157" mass="16876">MKQPCLLLALSFGAVLPAIAGPIACPDPAKAVQVAACPSEEELRYTFMGYCGDDRRLYASDADTCTSYENYRKQKNVALWESADGAFQAYLSCDLPPDALKHLKPVSIAVTRLGKLTRLSCSYGENATFTHRTKAQCQVQGNGDCAADPVACKASCD</sequence>
<gene>
    <name evidence="2" type="ORF">DSYM_09840</name>
</gene>